<dbReference type="PROSITE" id="PS51257">
    <property type="entry name" value="PROKAR_LIPOPROTEIN"/>
    <property type="match status" value="1"/>
</dbReference>
<keyword evidence="2" id="KW-1185">Reference proteome</keyword>
<comment type="caution">
    <text evidence="1">The sequence shown here is derived from an EMBL/GenBank/DDBJ whole genome shotgun (WGS) entry which is preliminary data.</text>
</comment>
<sequence>MKKIAERSVLLALTVTLSTALSGCNKDIIDTNYTFKKAIIVIGNEKIDVNIKQWRDFDGDQMQVTDEHGQVYLTHSANVLLLKK</sequence>
<evidence type="ECO:0000313" key="1">
    <source>
        <dbReference type="EMBL" id="PYG84904.1"/>
    </source>
</evidence>
<proteinExistence type="predicted"/>
<dbReference type="OrthoDB" id="1855236at2"/>
<reference evidence="1 2" key="1">
    <citation type="submission" date="2018-06" db="EMBL/GenBank/DDBJ databases">
        <title>Genomic Encyclopedia of Type Strains, Phase I: the one thousand microbial genomes (KMG-I) project.</title>
        <authorList>
            <person name="Kyrpides N."/>
        </authorList>
    </citation>
    <scope>NUCLEOTIDE SEQUENCE [LARGE SCALE GENOMIC DNA]</scope>
    <source>
        <strain evidence="1 2">DSM 19573</strain>
    </source>
</reference>
<dbReference type="EMBL" id="QKMR01000029">
    <property type="protein sequence ID" value="PYG84904.1"/>
    <property type="molecule type" value="Genomic_DNA"/>
</dbReference>
<name>A0A318XSP4_9FIRM</name>
<accession>A0A318XSP4</accession>
<dbReference type="AlphaFoldDB" id="A0A318XSP4"/>
<evidence type="ECO:0000313" key="2">
    <source>
        <dbReference type="Proteomes" id="UP000248132"/>
    </source>
</evidence>
<dbReference type="RefSeq" id="WP_110463477.1">
    <property type="nucleotide sequence ID" value="NZ_QKMR01000029.1"/>
</dbReference>
<dbReference type="Proteomes" id="UP000248132">
    <property type="component" value="Unassembled WGS sequence"/>
</dbReference>
<gene>
    <name evidence="1" type="ORF">LY28_03525</name>
</gene>
<protein>
    <submittedName>
        <fullName evidence="1">Uncharacterized protein</fullName>
    </submittedName>
</protein>
<organism evidence="1 2">
    <name type="scientific">Ruminiclostridium sufflavum DSM 19573</name>
    <dbReference type="NCBI Taxonomy" id="1121337"/>
    <lineage>
        <taxon>Bacteria</taxon>
        <taxon>Bacillati</taxon>
        <taxon>Bacillota</taxon>
        <taxon>Clostridia</taxon>
        <taxon>Eubacteriales</taxon>
        <taxon>Oscillospiraceae</taxon>
        <taxon>Ruminiclostridium</taxon>
    </lineage>
</organism>